<dbReference type="Proteomes" id="UP000037178">
    <property type="component" value="Unassembled WGS sequence"/>
</dbReference>
<organism evidence="4 5">
    <name type="scientific">Candidatus Rhodobacter oscarellae</name>
    <dbReference type="NCBI Taxonomy" id="1675527"/>
    <lineage>
        <taxon>Bacteria</taxon>
        <taxon>Pseudomonadati</taxon>
        <taxon>Pseudomonadota</taxon>
        <taxon>Alphaproteobacteria</taxon>
        <taxon>Rhodobacterales</taxon>
        <taxon>Rhodobacter group</taxon>
        <taxon>Rhodobacter</taxon>
    </lineage>
</organism>
<feature type="transmembrane region" description="Helical" evidence="2">
    <location>
        <begin position="32"/>
        <end position="50"/>
    </location>
</feature>
<keyword evidence="2" id="KW-0812">Transmembrane</keyword>
<name>A0A0J9H0L6_9RHOB</name>
<feature type="region of interest" description="Disordered" evidence="1">
    <location>
        <begin position="53"/>
        <end position="75"/>
    </location>
</feature>
<feature type="signal peptide" evidence="3">
    <location>
        <begin position="1"/>
        <end position="18"/>
    </location>
</feature>
<gene>
    <name evidence="4" type="ORF">AIOL_004259</name>
</gene>
<accession>A0A0J9H0L6</accession>
<dbReference type="AlphaFoldDB" id="A0A0J9H0L6"/>
<keyword evidence="2" id="KW-0472">Membrane</keyword>
<dbReference type="STRING" id="1675527.AIOL_004259"/>
<sequence>MRYLTVLILSLTGSAAQAHVGHLGEAAGHGHWLGAAAAGAAIAIGLWAGLRGRGKPASEPEPAEQAPDEDELQEA</sequence>
<feature type="chain" id="PRO_5005320266" evidence="3">
    <location>
        <begin position="19"/>
        <end position="75"/>
    </location>
</feature>
<evidence type="ECO:0000256" key="1">
    <source>
        <dbReference type="SAM" id="MobiDB-lite"/>
    </source>
</evidence>
<dbReference type="InterPro" id="IPR046619">
    <property type="entry name" value="DUF6732"/>
</dbReference>
<feature type="compositionally biased region" description="Acidic residues" evidence="1">
    <location>
        <begin position="66"/>
        <end position="75"/>
    </location>
</feature>
<keyword evidence="3" id="KW-0732">Signal</keyword>
<dbReference type="RefSeq" id="WP_049644778.1">
    <property type="nucleotide sequence ID" value="NZ_LFTY01000002.1"/>
</dbReference>
<dbReference type="Pfam" id="PF20506">
    <property type="entry name" value="DUF6732"/>
    <property type="match status" value="1"/>
</dbReference>
<comment type="caution">
    <text evidence="4">The sequence shown here is derived from an EMBL/GenBank/DDBJ whole genome shotgun (WGS) entry which is preliminary data.</text>
</comment>
<evidence type="ECO:0000256" key="2">
    <source>
        <dbReference type="SAM" id="Phobius"/>
    </source>
</evidence>
<proteinExistence type="predicted"/>
<dbReference type="EMBL" id="LFTY01000002">
    <property type="protein sequence ID" value="KMW59278.1"/>
    <property type="molecule type" value="Genomic_DNA"/>
</dbReference>
<evidence type="ECO:0000313" key="5">
    <source>
        <dbReference type="Proteomes" id="UP000037178"/>
    </source>
</evidence>
<keyword evidence="5" id="KW-1185">Reference proteome</keyword>
<keyword evidence="2" id="KW-1133">Transmembrane helix</keyword>
<evidence type="ECO:0000256" key="3">
    <source>
        <dbReference type="SAM" id="SignalP"/>
    </source>
</evidence>
<dbReference type="PATRIC" id="fig|1675527.3.peg.4460"/>
<evidence type="ECO:0000313" key="4">
    <source>
        <dbReference type="EMBL" id="KMW59278.1"/>
    </source>
</evidence>
<reference evidence="4 5" key="1">
    <citation type="submission" date="2015-06" db="EMBL/GenBank/DDBJ databases">
        <title>Draft genome sequence of an Alphaproteobacteria species associated to the Mediterranean sponge Oscarella lobularis.</title>
        <authorList>
            <person name="Jourda C."/>
            <person name="Santini S."/>
            <person name="Claverie J.-M."/>
        </authorList>
    </citation>
    <scope>NUCLEOTIDE SEQUENCE [LARGE SCALE GENOMIC DNA]</scope>
    <source>
        <strain evidence="4">IGS</strain>
    </source>
</reference>
<protein>
    <submittedName>
        <fullName evidence="4">Uncharacterized protein</fullName>
    </submittedName>
</protein>